<dbReference type="Proteomes" id="UP001597508">
    <property type="component" value="Unassembled WGS sequence"/>
</dbReference>
<feature type="domain" description="Endonuclease/exonuclease/phosphatase" evidence="2">
    <location>
        <begin position="25"/>
        <end position="265"/>
    </location>
</feature>
<dbReference type="Pfam" id="PF03372">
    <property type="entry name" value="Exo_endo_phos"/>
    <property type="match status" value="1"/>
</dbReference>
<dbReference type="Gene3D" id="3.60.10.10">
    <property type="entry name" value="Endonuclease/exonuclease/phosphatase"/>
    <property type="match status" value="1"/>
</dbReference>
<evidence type="ECO:0000313" key="3">
    <source>
        <dbReference type="EMBL" id="MFD2566623.1"/>
    </source>
</evidence>
<keyword evidence="3" id="KW-0378">Hydrolase</keyword>
<dbReference type="InterPro" id="IPR050410">
    <property type="entry name" value="CCR4/nocturin_mRNA_transcr"/>
</dbReference>
<dbReference type="CDD" id="cd09083">
    <property type="entry name" value="EEP-1"/>
    <property type="match status" value="1"/>
</dbReference>
<accession>A0ABW5LRL9</accession>
<gene>
    <name evidence="3" type="ORF">ACFSRZ_04520</name>
</gene>
<dbReference type="GO" id="GO:0004519">
    <property type="term" value="F:endonuclease activity"/>
    <property type="evidence" value="ECO:0007669"/>
    <property type="project" value="UniProtKB-KW"/>
</dbReference>
<organism evidence="3 4">
    <name type="scientific">Pseudotenacibaculum haliotis</name>
    <dbReference type="NCBI Taxonomy" id="1862138"/>
    <lineage>
        <taxon>Bacteria</taxon>
        <taxon>Pseudomonadati</taxon>
        <taxon>Bacteroidota</taxon>
        <taxon>Flavobacteriia</taxon>
        <taxon>Flavobacteriales</taxon>
        <taxon>Flavobacteriaceae</taxon>
        <taxon>Pseudotenacibaculum</taxon>
    </lineage>
</organism>
<keyword evidence="3" id="KW-0255">Endonuclease</keyword>
<dbReference type="PANTHER" id="PTHR12121:SF36">
    <property type="entry name" value="ENDONUCLEASE_EXONUCLEASE_PHOSPHATASE DOMAIN-CONTAINING PROTEIN"/>
    <property type="match status" value="1"/>
</dbReference>
<evidence type="ECO:0000259" key="2">
    <source>
        <dbReference type="Pfam" id="PF03372"/>
    </source>
</evidence>
<evidence type="ECO:0000256" key="1">
    <source>
        <dbReference type="SAM" id="SignalP"/>
    </source>
</evidence>
<dbReference type="SUPFAM" id="SSF56219">
    <property type="entry name" value="DNase I-like"/>
    <property type="match status" value="1"/>
</dbReference>
<dbReference type="InterPro" id="IPR036691">
    <property type="entry name" value="Endo/exonu/phosph_ase_sf"/>
</dbReference>
<proteinExistence type="predicted"/>
<keyword evidence="1" id="KW-0732">Signal</keyword>
<dbReference type="EMBL" id="JBHULH010000001">
    <property type="protein sequence ID" value="MFD2566623.1"/>
    <property type="molecule type" value="Genomic_DNA"/>
</dbReference>
<feature type="chain" id="PRO_5047266627" evidence="1">
    <location>
        <begin position="20"/>
        <end position="274"/>
    </location>
</feature>
<sequence>MKKIAVLLVVIFTFMGCSKHTTSFMSFNIRYDNKNDQENWWGHRKGDVVAQIKDYDPDFLGIQEGLHHQVEYLSKQLSSYQFVGKGRDDGKQKGEYSAIFYKDQKFTLLKTATFWLSTTTDTVSVGWDAALPRIATYGQFENKRSGEHIYVFNTHFDHLGKVARKKSAELILQKIKEFGLEHKKVVVMGDLNAVPGEDPIEVFRKEMYDGFSFSSFSGPKGTFNAFKKDEISDKRIDYIFTKNLEQKTYKHIDTKRPNGLWVSDHLAVYVEAFF</sequence>
<reference evidence="4" key="1">
    <citation type="journal article" date="2019" name="Int. J. Syst. Evol. Microbiol.">
        <title>The Global Catalogue of Microorganisms (GCM) 10K type strain sequencing project: providing services to taxonomists for standard genome sequencing and annotation.</title>
        <authorList>
            <consortium name="The Broad Institute Genomics Platform"/>
            <consortium name="The Broad Institute Genome Sequencing Center for Infectious Disease"/>
            <person name="Wu L."/>
            <person name="Ma J."/>
        </authorList>
    </citation>
    <scope>NUCLEOTIDE SEQUENCE [LARGE SCALE GENOMIC DNA]</scope>
    <source>
        <strain evidence="4">KCTC 52127</strain>
    </source>
</reference>
<comment type="caution">
    <text evidence="3">The sequence shown here is derived from an EMBL/GenBank/DDBJ whole genome shotgun (WGS) entry which is preliminary data.</text>
</comment>
<keyword evidence="3" id="KW-0540">Nuclease</keyword>
<feature type="signal peptide" evidence="1">
    <location>
        <begin position="1"/>
        <end position="19"/>
    </location>
</feature>
<dbReference type="RefSeq" id="WP_379665328.1">
    <property type="nucleotide sequence ID" value="NZ_JBHULH010000001.1"/>
</dbReference>
<dbReference type="PANTHER" id="PTHR12121">
    <property type="entry name" value="CARBON CATABOLITE REPRESSOR PROTEIN 4"/>
    <property type="match status" value="1"/>
</dbReference>
<keyword evidence="4" id="KW-1185">Reference proteome</keyword>
<name>A0ABW5LRL9_9FLAO</name>
<protein>
    <submittedName>
        <fullName evidence="3">Endonuclease/exonuclease/phosphatase family protein</fullName>
    </submittedName>
</protein>
<dbReference type="PROSITE" id="PS51257">
    <property type="entry name" value="PROKAR_LIPOPROTEIN"/>
    <property type="match status" value="1"/>
</dbReference>
<evidence type="ECO:0000313" key="4">
    <source>
        <dbReference type="Proteomes" id="UP001597508"/>
    </source>
</evidence>
<dbReference type="InterPro" id="IPR005135">
    <property type="entry name" value="Endo/exonuclease/phosphatase"/>
</dbReference>